<dbReference type="EMBL" id="AP012157">
    <property type="protein sequence ID" value="BAK15740.1"/>
    <property type="molecule type" value="Genomic_DNA"/>
</dbReference>
<dbReference type="KEGG" id="siv:SSIL_1317"/>
<reference evidence="1 2" key="2">
    <citation type="journal article" date="2012" name="J. Biosci. Bioeng.">
        <title>Complete genome sequence and characterization of the N-acylhomoserine lactone-degrading gene of the potato leaf-associated Solibacillus silvestris.</title>
        <authorList>
            <person name="Morohoshi T."/>
            <person name="Tominaga Y."/>
            <person name="Someya N."/>
            <person name="Ikeda T."/>
        </authorList>
    </citation>
    <scope>NUCLEOTIDE SEQUENCE [LARGE SCALE GENOMIC DNA]</scope>
    <source>
        <strain evidence="1 2">StLB046</strain>
    </source>
</reference>
<accession>F2F0G5</accession>
<sequence length="58" mass="6519">MKQRNKKVVKELSSTVPTVDDMKEEGNGFLNFLGDIGSGATKVEKIFFDFLKLLGKRL</sequence>
<dbReference type="Proteomes" id="UP000006691">
    <property type="component" value="Chromosome"/>
</dbReference>
<reference evidence="2" key="1">
    <citation type="submission" date="2011-04" db="EMBL/GenBank/DDBJ databases">
        <title>Genome sequence of Solibacillus silvestris StLB046.</title>
        <authorList>
            <person name="Morohoshi T."/>
            <person name="Someya N."/>
            <person name="Ikeda T."/>
        </authorList>
    </citation>
    <scope>NUCLEOTIDE SEQUENCE [LARGE SCALE GENOMIC DNA]</scope>
    <source>
        <strain evidence="2">StLB046</strain>
    </source>
</reference>
<evidence type="ECO:0000313" key="2">
    <source>
        <dbReference type="Proteomes" id="UP000006691"/>
    </source>
</evidence>
<dbReference type="STRING" id="1002809.SSIL_1317"/>
<organism evidence="1 2">
    <name type="scientific">Solibacillus silvestris (strain StLB046)</name>
    <name type="common">Bacillus silvestris</name>
    <dbReference type="NCBI Taxonomy" id="1002809"/>
    <lineage>
        <taxon>Bacteria</taxon>
        <taxon>Bacillati</taxon>
        <taxon>Bacillota</taxon>
        <taxon>Bacilli</taxon>
        <taxon>Bacillales</taxon>
        <taxon>Caryophanaceae</taxon>
        <taxon>Solibacillus</taxon>
    </lineage>
</organism>
<dbReference type="eggNOG" id="COG5444">
    <property type="taxonomic scope" value="Bacteria"/>
</dbReference>
<proteinExistence type="predicted"/>
<dbReference type="HOGENOM" id="CLU_2976884_0_0_9"/>
<keyword evidence="2" id="KW-1185">Reference proteome</keyword>
<gene>
    <name evidence="1" type="ordered locus">SSIL_1317</name>
</gene>
<dbReference type="PATRIC" id="fig|1002809.3.peg.1329"/>
<name>F2F0G5_SOLSS</name>
<dbReference type="AlphaFoldDB" id="F2F0G5"/>
<evidence type="ECO:0000313" key="1">
    <source>
        <dbReference type="EMBL" id="BAK15740.1"/>
    </source>
</evidence>
<protein>
    <submittedName>
        <fullName evidence="1">Fe-S oxidoreductase</fullName>
    </submittedName>
</protein>